<accession>A0A6P9E345</accession>
<evidence type="ECO:0000256" key="3">
    <source>
        <dbReference type="ARBA" id="ARBA00023055"/>
    </source>
</evidence>
<dbReference type="PANTHER" id="PTHR16166:SF143">
    <property type="entry name" value="PROTEIN SORTING-ASSOCIATED PROTEIN, PUTATIVE (DUF1162)-RELATED"/>
    <property type="match status" value="1"/>
</dbReference>
<evidence type="ECO:0000259" key="5">
    <source>
        <dbReference type="Pfam" id="PF25036"/>
    </source>
</evidence>
<dbReference type="Pfam" id="PF25036">
    <property type="entry name" value="VPS13_VAB"/>
    <property type="match status" value="2"/>
</dbReference>
<dbReference type="InterPro" id="IPR026847">
    <property type="entry name" value="VPS13"/>
</dbReference>
<proteinExistence type="inferred from homology"/>
<dbReference type="InterPro" id="IPR056748">
    <property type="entry name" value="VPS13-like_C"/>
</dbReference>
<organism evidence="7 9">
    <name type="scientific">Juglans regia</name>
    <name type="common">English walnut</name>
    <dbReference type="NCBI Taxonomy" id="51240"/>
    <lineage>
        <taxon>Eukaryota</taxon>
        <taxon>Viridiplantae</taxon>
        <taxon>Streptophyta</taxon>
        <taxon>Embryophyta</taxon>
        <taxon>Tracheophyta</taxon>
        <taxon>Spermatophyta</taxon>
        <taxon>Magnoliopsida</taxon>
        <taxon>eudicotyledons</taxon>
        <taxon>Gunneridae</taxon>
        <taxon>Pentapetalae</taxon>
        <taxon>rosids</taxon>
        <taxon>fabids</taxon>
        <taxon>Fagales</taxon>
        <taxon>Juglandaceae</taxon>
        <taxon>Juglans</taxon>
    </lineage>
</organism>
<dbReference type="Pfam" id="PF12624">
    <property type="entry name" value="VPS13_N"/>
    <property type="match status" value="1"/>
</dbReference>
<dbReference type="GO" id="GO:0006623">
    <property type="term" value="P:protein targeting to vacuole"/>
    <property type="evidence" value="ECO:0000318"/>
    <property type="project" value="GO_Central"/>
</dbReference>
<evidence type="ECO:0000313" key="10">
    <source>
        <dbReference type="RefSeq" id="XP_035542496.1"/>
    </source>
</evidence>
<keyword evidence="2" id="KW-0813">Transport</keyword>
<gene>
    <name evidence="8 9 10" type="primary">LOC109000898</name>
</gene>
<dbReference type="PANTHER" id="PTHR16166">
    <property type="entry name" value="VACUOLAR PROTEIN SORTING-ASSOCIATED PROTEIN VPS13"/>
    <property type="match status" value="1"/>
</dbReference>
<keyword evidence="7" id="KW-1185">Reference proteome</keyword>
<dbReference type="GeneID" id="109000898"/>
<comment type="similarity">
    <text evidence="1">Belongs to the VPS13 family.</text>
</comment>
<dbReference type="RefSeq" id="XP_035542496.1">
    <property type="nucleotide sequence ID" value="XM_035686603.1"/>
</dbReference>
<evidence type="ECO:0000256" key="1">
    <source>
        <dbReference type="ARBA" id="ARBA00006545"/>
    </source>
</evidence>
<name>A0A6P9E345_JUGRE</name>
<dbReference type="OrthoDB" id="428159at2759"/>
<evidence type="ECO:0000259" key="6">
    <source>
        <dbReference type="Pfam" id="PF25037"/>
    </source>
</evidence>
<dbReference type="Proteomes" id="UP000235220">
    <property type="component" value="Chromosome 16"/>
</dbReference>
<protein>
    <submittedName>
        <fullName evidence="8 9">Uncharacterized protein LOC109000898 isoform X1</fullName>
    </submittedName>
</protein>
<dbReference type="KEGG" id="jre:109000898"/>
<evidence type="ECO:0000256" key="2">
    <source>
        <dbReference type="ARBA" id="ARBA00022448"/>
    </source>
</evidence>
<dbReference type="RefSeq" id="XP_035542494.1">
    <property type="nucleotide sequence ID" value="XM_035686601.1"/>
</dbReference>
<dbReference type="InterPro" id="IPR026854">
    <property type="entry name" value="VPS13_N"/>
</dbReference>
<feature type="domain" description="Intermembrane lipid transfer protein VPS13-like C-terminal" evidence="6">
    <location>
        <begin position="3284"/>
        <end position="3350"/>
    </location>
</feature>
<sequence length="3470" mass="389776">MLEGLVRQLLLGYLGRYVKDIQKEQLKITLWNEEVLLENVELILEAFDYLQLPFALKQGRLGRLSIKIPWKKLGWDPIIIILEDVFVCASQRDDHEWSLDAAEKREFAGKKAKLAAAELAKLSRCVCDNQAGQTFISYLTAKILDSIQVSIRNLHVMYRDMQSDLDHIMLGLKFSSLTIMKHRSYSGWARGGQVNKVVEIMGFEIYCSTFQGNLDLMTLNNTGNSNLVDEGSGGKCFDSLFAPCDVSLSLLVNRSGKFDKDAPQYSITAELTDLVISLNEVQLQQILVLWDYLGTCRLREKYGRYRPWCCPLSKKLEGWQILWWQYAQESVLSDIRKKLKKTSWRYLGQRLSYRRKYVNLYRTKLEFLRQEQSIDVDIIRELEQMEKESDIDDILTYRTAAERELEEFSSKSCTSSMGMNDSGISVEKSRNDDYSIGKSQGWLNWLSRGMLGAGGTDDSSQFSGVVSEELIKDIYEATEFRPSLLSNGDDVANDKTYLFAIKFSICQISATLKSMKCRQGVADLFLHGVTIECKLCNECATITAVVESGEMVYPCSKKVILLMKMPIFEEVVLDSKHPSCTIQVDVTPDRDVELSVKGMFQPLEVTFDAECLASFMNFFDVLKSISFQHERVLSSLNGFENVSARLLSKAEYVLSSRKKVKWDISIVNIILNVPWRISEEFNLVLAVGALLFISKPVEQPSNLKNFLNSTPTSNLSLSINLPDLYDHFEVKLNDFEMKISTPSHTQTILEKCCPSITVISCAILDESIFKQLEVYIVVSSLHACLSPWIYGAALELIAHLSTLHSKSEYVTSETLDPLNMASNGWMTPYFGFSFGANLESVSLQVDLANNGDTSAALMLVLQDLDIQYASTKFEECRICMKALEIATYPLRGQGERHVLFSCANTSSTSSVYRHDTDIGIDDGSNNADDINLSMEGCFLLHYESPRTESLCHKCTVCLNDADLHCYPYIIGLLVGFVDKLSVYGKASDGADSTTVDAEVRNTMTGFGFQRFGFSNFFETGSSEYASIPLYHFPFVTISNSGPIASLESSLLYPNSEWRKHLNLRNRKFKSPKFSIEVRSKLFHAPPSISTPGSEAFHVCGTSIVTDPFVVDLHFCRIRVHFHDSSCIIGTVTLPVSQSSFFIEENSMDILCSTEGLTLSSSWCTQNFHEFVWGPSLPNLSPILNMRVRQEKSTSLRSSFEVSISIQHVYCVLPAEYLAIIIGYFSLSDWSSNVNNQPVTGGHEYIATGNESSVVYKFEILESTLILPVESNELQFLQVDIRQLFCSLINDSIPDNVLEEIPLEYVVPAHKLARSNQCLNVFGRDMLLSFLLFKDDGYGCSTLAQTTDCVRITLVSSLSADVWVTIPCKRESPSRSSPSATCVMTRILNCQIMADDGHCLDGFEALRHVINQFSLVHDQSKGFKSDVLLFLQLKRCRKQISAVSPVGSSMIFTEVSCYVNSLLIKLHHCENDSLELVAKADMRFSCSASLKNGALLSLGLTFSSLELKSLPNTLILAQCTLTCPPSHVLEISLSKSIHEENELCVSLPSLDIWLHLSEWTKVLDLINSYARQLTKTTLLEPLSKNLTNPLKNDAVDVSTSSHSASISTQAPSVNVNRDPVFLVVRSENVGITFNVPLWVSKEACRKLQLTYDYWKRPQNGSSDVLEEKDCKFIAVNLYSKSTLLFINNQNIKIKSSFEKLSGTVLVCNIKSVPSWPLFQIYQVDVKAEISYNHKELVHVEAEIVCDRSDVWLSHRIFYLLGGVRFNVPEAASSEFAYGGACFKAHLRKVSLLLSDGRWSCGGPLLEVLLRNVILHANVTENNIEISVTTEFQVNYNNIHKVLWEPFIEPWQFQMAVIRKFEMSALLNSFIMTEIQLKSTGQLNLNFTESLIECLSRTIEMIEDAWDLTEPDDHPESLRFLNSPFSKYMSDGKYAPYILQNLTSVPLLYHIYRGLVNLDEFETSEVRDGNYVKPGCSLPIYIDETPEEQFLRFRPAHSSDRLNEQKSNGVAHHFITIQLEGTSVPSAPISMDLEGLTYFEVDFSKTYNEETDENATYTHSGFVVPVVVDVSVQRHCKLLRLYSTVVLSNATSTPLELRFDIPFGVSPKILDPIYPGQELPLPLHLAEAGRMSWRPIGNSYLWSEYYNLSNLLSQDNKIGFLKSFACYPLHASGDPFRCCVSVRDIGLHSSSRLKKTGQILHNLDDSKKRFVHQVTLNTPLVVNSYLPEVVSLTIESSGVTRTAFLSEQVATSFHHIDPSHDLGLEIHMQRFKPLDLKFPRMEKFCAMAKFSGTKFSLSEYVTFYPDLSNGPIYVTVEKTIDAFSGARELFIFVPFLLYNCTGFPLLVSHSADDMNGRGFIIPSCYDLVEHELLLGKKDGLSLLSLNQEPHAMAPPSSLSSSSKNRIISTRENVNLRSARFHSKPFISSDSLSNSHNMLDKIDLDGQKAFLNSPSTSSNPNSAGHEHGSVRACMYSPFPFSSTNEVMVRVSRCVPECVSETMPNSLWSSPFFLLPPSGSTTILVPKSSSNAAFMISLTSSAVARPLDGRTNAITFQPRYVISNACNKDLCYKQKGTDFVFRLRIGEHAHLHWTDATSRELLVSIRYNEPGWQWSGGFLPDHLGDTQVKLRNYVSNALNMIRVEVQNADVSIGDEKIVGSLHGSSGTNLILLSDDDTGYMPYRIDNFSKERLRIYQQKCETFETIVHSYTSCPYAWDEPCYPHRLAVEVPGERVLGSYSLDDVKEYKPVYLPSSSEKPERTLHLSVHAEGATKVLCVIDSSYHILNDIKNSSVYHFREKRKHSQKHEKLVDYKEKISFVIPHVGISLINHGPQELLFACAKNLTVELLQSLDQQKLSCQISSLQIDNQLRTTPYPVILSFDREPLASENSCEPVFYLAVSKWRKKDISLVSFEYISLRVADFHLELEEEVILSLFHLFKNVYSRSQYRVLPFSDPLLHPHIYDMRLVKESLADVQKIEYLNVREDRLLSMYVPVFNENNRGSLSLPSVVPIGAPWQQIYLLARRQKKIYVEVFDVAPIKLTLSFSSSPWMLRNGVLSSGDSLIHRGIMALADVEGARIHLKQLTIAHHMASWESIQEIVIRHYTRQLLHEIYKVFGSAGVIGNPMGFARTLGLGIKDFLSMPARSIWQSPTGLITGMAQGSTSLLSNTVYAISDAATQFSKAAQKGIVAFTFDDQAVSTMEKQQMNAASHSKGVINEVLEGLTGLLQSPIKGAEKHGLPGVLSGIALGVTGLLAKPAASILEVTGKTAQSIRNRSRLHQLGPQSFRARLPRPLSMETPLRPYSWEEAVGTSVLVEADSRLKLKDEVLVMCKALKQVGKFVILTERFVLIFSCPSLVDLGKPEFRGISADPEWVMESQIGLESIIHADTDQGVIHIVGSPDTVLRQNQHRPRKGSGTMTVRWDNPPNTLPLFQTNLELASEEDAENLLQILLSLIELGKERGWGYGHLLHQSNIK</sequence>
<dbReference type="GO" id="GO:0045053">
    <property type="term" value="P:protein retention in Golgi apparatus"/>
    <property type="evidence" value="ECO:0000318"/>
    <property type="project" value="GO_Central"/>
</dbReference>
<feature type="domain" description="Vacuolar protein sorting-associated protein 13 VPS13 adaptor binding" evidence="5">
    <location>
        <begin position="2065"/>
        <end position="2349"/>
    </location>
</feature>
<feature type="domain" description="Chorein N-terminal" evidence="4">
    <location>
        <begin position="1"/>
        <end position="693"/>
    </location>
</feature>
<dbReference type="InterPro" id="IPR009543">
    <property type="entry name" value="VPS13_VAB"/>
</dbReference>
<feature type="domain" description="Vacuolar protein sorting-associated protein 13 VPS13 adaptor binding" evidence="5">
    <location>
        <begin position="2467"/>
        <end position="2716"/>
    </location>
</feature>
<evidence type="ECO:0000313" key="7">
    <source>
        <dbReference type="Proteomes" id="UP000235220"/>
    </source>
</evidence>
<dbReference type="RefSeq" id="XP_035542495.1">
    <property type="nucleotide sequence ID" value="XM_035686602.1"/>
</dbReference>
<evidence type="ECO:0000259" key="4">
    <source>
        <dbReference type="Pfam" id="PF12624"/>
    </source>
</evidence>
<dbReference type="GO" id="GO:0006869">
    <property type="term" value="P:lipid transport"/>
    <property type="evidence" value="ECO:0007669"/>
    <property type="project" value="UniProtKB-KW"/>
</dbReference>
<dbReference type="Pfam" id="PF25037">
    <property type="entry name" value="VPS13_C"/>
    <property type="match status" value="1"/>
</dbReference>
<evidence type="ECO:0000313" key="9">
    <source>
        <dbReference type="RefSeq" id="XP_035542495.1"/>
    </source>
</evidence>
<keyword evidence="3" id="KW-0445">Lipid transport</keyword>
<evidence type="ECO:0000313" key="8">
    <source>
        <dbReference type="RefSeq" id="XP_035542494.1"/>
    </source>
</evidence>
<reference evidence="8 9" key="1">
    <citation type="submission" date="2025-04" db="UniProtKB">
        <authorList>
            <consortium name="RefSeq"/>
        </authorList>
    </citation>
    <scope>IDENTIFICATION</scope>
    <source>
        <tissue evidence="8 9">Leaves</tissue>
    </source>
</reference>